<proteinExistence type="predicted"/>
<evidence type="ECO:0000256" key="1">
    <source>
        <dbReference type="SAM" id="Phobius"/>
    </source>
</evidence>
<dbReference type="Proteomes" id="UP000229897">
    <property type="component" value="Chromosome"/>
</dbReference>
<dbReference type="KEGG" id="mass:CR152_07700"/>
<keyword evidence="3" id="KW-1185">Reference proteome</keyword>
<accession>A0A2D2DHD8</accession>
<evidence type="ECO:0000313" key="3">
    <source>
        <dbReference type="Proteomes" id="UP000229897"/>
    </source>
</evidence>
<keyword evidence="1" id="KW-1133">Transmembrane helix</keyword>
<name>A0A2D2DHD8_9BURK</name>
<evidence type="ECO:0000313" key="2">
    <source>
        <dbReference type="EMBL" id="ATQ74406.1"/>
    </source>
</evidence>
<feature type="transmembrane region" description="Helical" evidence="1">
    <location>
        <begin position="54"/>
        <end position="73"/>
    </location>
</feature>
<keyword evidence="1" id="KW-0812">Transmembrane</keyword>
<protein>
    <submittedName>
        <fullName evidence="2">Uncharacterized protein</fullName>
    </submittedName>
</protein>
<organism evidence="2 3">
    <name type="scientific">Massilia violaceinigra</name>
    <dbReference type="NCBI Taxonomy" id="2045208"/>
    <lineage>
        <taxon>Bacteria</taxon>
        <taxon>Pseudomonadati</taxon>
        <taxon>Pseudomonadota</taxon>
        <taxon>Betaproteobacteria</taxon>
        <taxon>Burkholderiales</taxon>
        <taxon>Oxalobacteraceae</taxon>
        <taxon>Telluria group</taxon>
        <taxon>Massilia</taxon>
    </lineage>
</organism>
<dbReference type="EMBL" id="CP024608">
    <property type="protein sequence ID" value="ATQ74406.1"/>
    <property type="molecule type" value="Genomic_DNA"/>
</dbReference>
<reference evidence="2" key="1">
    <citation type="submission" date="2017-10" db="EMBL/GenBank/DDBJ databases">
        <title>Massilia psychrophilum sp. nov., a novel purple-pigmented bacterium isolated from Tianshan glacier, Xinjiang Municipality, China.</title>
        <authorList>
            <person name="Wang H."/>
        </authorList>
    </citation>
    <scope>NUCLEOTIDE SEQUENCE [LARGE SCALE GENOMIC DNA]</scope>
    <source>
        <strain evidence="2">B2</strain>
    </source>
</reference>
<sequence>MFGPFMQSLLFLCYFLCITRRPFRQKMTMLALLFMTALMLGPFLFYVMNGLSQVGLVLLWIVPVLAVMAYAMAHPPEADEPDPS</sequence>
<keyword evidence="1" id="KW-0472">Membrane</keyword>
<feature type="transmembrane region" description="Helical" evidence="1">
    <location>
        <begin position="30"/>
        <end position="48"/>
    </location>
</feature>
<dbReference type="AlphaFoldDB" id="A0A2D2DHD8"/>
<gene>
    <name evidence="2" type="ORF">CR152_07700</name>
</gene>